<feature type="region of interest" description="Disordered" evidence="1">
    <location>
        <begin position="23"/>
        <end position="44"/>
    </location>
</feature>
<name>A0A081ARI9_PHYNI</name>
<accession>A0A081ARI9</accession>
<organism evidence="2 3">
    <name type="scientific">Phytophthora nicotianae P1976</name>
    <dbReference type="NCBI Taxonomy" id="1317066"/>
    <lineage>
        <taxon>Eukaryota</taxon>
        <taxon>Sar</taxon>
        <taxon>Stramenopiles</taxon>
        <taxon>Oomycota</taxon>
        <taxon>Peronosporomycetes</taxon>
        <taxon>Peronosporales</taxon>
        <taxon>Peronosporaceae</taxon>
        <taxon>Phytophthora</taxon>
    </lineage>
</organism>
<comment type="caution">
    <text evidence="2">The sequence shown here is derived from an EMBL/GenBank/DDBJ whole genome shotgun (WGS) entry which is preliminary data.</text>
</comment>
<sequence length="125" mass="13137">MMAESTPTTGPVIISGLGVGGIPVLQPPRPPSVPGTASPAVPQQHREVPVVSAPVPMANVSTGNVPLKLLGMNLGRAAELMFPLPLPRSSMEVNKTPPKMEGSFNLLPKPLVLSCAKCELRLSWR</sequence>
<gene>
    <name evidence="2" type="ORF">F444_04204</name>
</gene>
<protein>
    <submittedName>
        <fullName evidence="2">Uncharacterized protein</fullName>
    </submittedName>
</protein>
<reference evidence="2 3" key="1">
    <citation type="submission" date="2013-11" db="EMBL/GenBank/DDBJ databases">
        <title>The Genome Sequence of Phytophthora parasitica P1976.</title>
        <authorList>
            <consortium name="The Broad Institute Genomics Platform"/>
            <person name="Russ C."/>
            <person name="Tyler B."/>
            <person name="Panabieres F."/>
            <person name="Shan W."/>
            <person name="Tripathy S."/>
            <person name="Grunwald N."/>
            <person name="Machado M."/>
            <person name="Johnson C.S."/>
            <person name="Walker B."/>
            <person name="Young S."/>
            <person name="Zeng Q."/>
            <person name="Gargeya S."/>
            <person name="Fitzgerald M."/>
            <person name="Haas B."/>
            <person name="Abouelleil A."/>
            <person name="Allen A.W."/>
            <person name="Alvarado L."/>
            <person name="Arachchi H.M."/>
            <person name="Berlin A.M."/>
            <person name="Chapman S.B."/>
            <person name="Gainer-Dewar J."/>
            <person name="Goldberg J."/>
            <person name="Griggs A."/>
            <person name="Gujja S."/>
            <person name="Hansen M."/>
            <person name="Howarth C."/>
            <person name="Imamovic A."/>
            <person name="Ireland A."/>
            <person name="Larimer J."/>
            <person name="McCowan C."/>
            <person name="Murphy C."/>
            <person name="Pearson M."/>
            <person name="Poon T.W."/>
            <person name="Priest M."/>
            <person name="Roberts A."/>
            <person name="Saif S."/>
            <person name="Shea T."/>
            <person name="Sisk P."/>
            <person name="Sykes S."/>
            <person name="Wortman J."/>
            <person name="Nusbaum C."/>
            <person name="Birren B."/>
        </authorList>
    </citation>
    <scope>NUCLEOTIDE SEQUENCE [LARGE SCALE GENOMIC DNA]</scope>
    <source>
        <strain evidence="2 3">P1976</strain>
    </source>
</reference>
<dbReference type="EMBL" id="ANJA01000848">
    <property type="protein sequence ID" value="ETO81500.1"/>
    <property type="molecule type" value="Genomic_DNA"/>
</dbReference>
<evidence type="ECO:0000313" key="3">
    <source>
        <dbReference type="Proteomes" id="UP000028582"/>
    </source>
</evidence>
<dbReference type="Proteomes" id="UP000028582">
    <property type="component" value="Unassembled WGS sequence"/>
</dbReference>
<proteinExistence type="predicted"/>
<evidence type="ECO:0000256" key="1">
    <source>
        <dbReference type="SAM" id="MobiDB-lite"/>
    </source>
</evidence>
<dbReference type="AlphaFoldDB" id="A0A081ARI9"/>
<evidence type="ECO:0000313" key="2">
    <source>
        <dbReference type="EMBL" id="ETO81500.1"/>
    </source>
</evidence>